<feature type="domain" description="Bacterial type II secretion system protein E" evidence="3">
    <location>
        <begin position="126"/>
        <end position="406"/>
    </location>
</feature>
<dbReference type="InterPro" id="IPR027417">
    <property type="entry name" value="P-loop_NTPase"/>
</dbReference>
<dbReference type="GO" id="GO:0016887">
    <property type="term" value="F:ATP hydrolysis activity"/>
    <property type="evidence" value="ECO:0007669"/>
    <property type="project" value="InterPro"/>
</dbReference>
<dbReference type="FunFam" id="3.40.50.300:FF:000521">
    <property type="entry name" value="Type II secretion system protein E"/>
    <property type="match status" value="1"/>
</dbReference>
<dbReference type="CDD" id="cd01130">
    <property type="entry name" value="VirB11-like_ATPase"/>
    <property type="match status" value="1"/>
</dbReference>
<dbReference type="SUPFAM" id="SSF52540">
    <property type="entry name" value="P-loop containing nucleoside triphosphate hydrolases"/>
    <property type="match status" value="1"/>
</dbReference>
<dbReference type="AlphaFoldDB" id="A0A7C5RUY3"/>
<dbReference type="PANTHER" id="PTHR30486">
    <property type="entry name" value="TWITCHING MOTILITY PROTEIN PILT"/>
    <property type="match status" value="1"/>
</dbReference>
<feature type="region of interest" description="Disordered" evidence="2">
    <location>
        <begin position="1"/>
        <end position="62"/>
    </location>
</feature>
<accession>A0A7C5RUY3</accession>
<feature type="compositionally biased region" description="Polar residues" evidence="2">
    <location>
        <begin position="53"/>
        <end position="62"/>
    </location>
</feature>
<gene>
    <name evidence="4" type="ORF">ENM21_08400</name>
</gene>
<dbReference type="EMBL" id="DRWX01000385">
    <property type="protein sequence ID" value="HHM97209.1"/>
    <property type="molecule type" value="Genomic_DNA"/>
</dbReference>
<dbReference type="Gene3D" id="3.30.450.380">
    <property type="match status" value="1"/>
</dbReference>
<name>A0A7C5RUY3_THERO</name>
<dbReference type="InterPro" id="IPR050921">
    <property type="entry name" value="T4SS_GSP_E_ATPase"/>
</dbReference>
<evidence type="ECO:0000256" key="2">
    <source>
        <dbReference type="SAM" id="MobiDB-lite"/>
    </source>
</evidence>
<evidence type="ECO:0000313" key="4">
    <source>
        <dbReference type="EMBL" id="HHM97209.1"/>
    </source>
</evidence>
<protein>
    <submittedName>
        <fullName evidence="4">CpaF family protein</fullName>
    </submittedName>
</protein>
<feature type="compositionally biased region" description="Polar residues" evidence="2">
    <location>
        <begin position="8"/>
        <end position="28"/>
    </location>
</feature>
<evidence type="ECO:0000259" key="3">
    <source>
        <dbReference type="Pfam" id="PF00437"/>
    </source>
</evidence>
<evidence type="ECO:0000256" key="1">
    <source>
        <dbReference type="ARBA" id="ARBA00006611"/>
    </source>
</evidence>
<dbReference type="Gene3D" id="3.40.50.300">
    <property type="entry name" value="P-loop containing nucleotide triphosphate hydrolases"/>
    <property type="match status" value="1"/>
</dbReference>
<dbReference type="PANTHER" id="PTHR30486:SF15">
    <property type="entry name" value="TYPE II_IV SECRETION SYSTEM ATPASE"/>
    <property type="match status" value="1"/>
</dbReference>
<dbReference type="InterPro" id="IPR001482">
    <property type="entry name" value="T2SS/T4SS_dom"/>
</dbReference>
<comment type="similarity">
    <text evidence="1">Belongs to the GSP E family.</text>
</comment>
<sequence>MSLLRRLGNTTETGPLSTDRSPDTTETQELGGATRPPQLAQVLKRPQMRAPSQHPSTDDTVQQLKARIQNRIIAELDPRMDLSDEQRVRRTLEETFLSVLESEGIALSRIERHRLFEAIVAEILGYGPIEPLLKDDTVTEIMVNGPKQVWVERNGKLEKTSIQFDDDEHVMRIIDRIVSPLGRRIDESSPMVDARLPDGSRINAVIPPISLVGPCLTIRKFSRDPLTVDDLIRFGTMTPEIAQFLKACVEARLNIVVSGGTGSGKTTLLNVLSSFIPGDERIVTIENAAELQLRQEHVVTLESRPPNIEGKGEVTIRDLVINALRMRPDRIVVGECRGGEALDMLQAMNTGHDGSMTTIHSNSPRDTLHRLETMVLMAGMDLPVRAIREQIASALDLIIHMARLKDGSRKIVAITEVQGMEGDVIVLQDIFVFEQTGYENGKVIGRIKPTGVRPKFVEKFEVANIYLPPTIFGVSYPRGFGR</sequence>
<organism evidence="4">
    <name type="scientific">Thermomicrobium roseum</name>
    <dbReference type="NCBI Taxonomy" id="500"/>
    <lineage>
        <taxon>Bacteria</taxon>
        <taxon>Pseudomonadati</taxon>
        <taxon>Thermomicrobiota</taxon>
        <taxon>Thermomicrobia</taxon>
        <taxon>Thermomicrobiales</taxon>
        <taxon>Thermomicrobiaceae</taxon>
        <taxon>Thermomicrobium</taxon>
    </lineage>
</organism>
<dbReference type="Pfam" id="PF00437">
    <property type="entry name" value="T2SSE"/>
    <property type="match status" value="1"/>
</dbReference>
<proteinExistence type="inferred from homology"/>
<comment type="caution">
    <text evidence="4">The sequence shown here is derived from an EMBL/GenBank/DDBJ whole genome shotgun (WGS) entry which is preliminary data.</text>
</comment>
<reference evidence="4" key="1">
    <citation type="journal article" date="2020" name="mSystems">
        <title>Genome- and Community-Level Interaction Insights into Carbon Utilization and Element Cycling Functions of Hydrothermarchaeota in Hydrothermal Sediment.</title>
        <authorList>
            <person name="Zhou Z."/>
            <person name="Liu Y."/>
            <person name="Xu W."/>
            <person name="Pan J."/>
            <person name="Luo Z.H."/>
            <person name="Li M."/>
        </authorList>
    </citation>
    <scope>NUCLEOTIDE SEQUENCE [LARGE SCALE GENOMIC DNA]</scope>
    <source>
        <strain evidence="4">SpSt-1065</strain>
    </source>
</reference>